<dbReference type="OrthoDB" id="9991972at2759"/>
<dbReference type="EMBL" id="CAJVCH010564421">
    <property type="protein sequence ID" value="CAG7832318.1"/>
    <property type="molecule type" value="Genomic_DNA"/>
</dbReference>
<protein>
    <submittedName>
        <fullName evidence="1">Uncharacterized protein</fullName>
    </submittedName>
</protein>
<sequence length="137" mass="16142">MTMPEENNFWGIRPEFRTQPQSRRGAMSTAKSILPINNNDDYLQEVFLEFGGRGSKKREKKVEAEENINVWENPWGVGRTGALKLIRRSIEVLGLSWRCLALILNRYPEFLRNYDTLLSNSAKPWRQIEITERVRRF</sequence>
<gene>
    <name evidence="1" type="ORF">AFUS01_LOCUS42005</name>
</gene>
<organism evidence="1 2">
    <name type="scientific">Allacma fusca</name>
    <dbReference type="NCBI Taxonomy" id="39272"/>
    <lineage>
        <taxon>Eukaryota</taxon>
        <taxon>Metazoa</taxon>
        <taxon>Ecdysozoa</taxon>
        <taxon>Arthropoda</taxon>
        <taxon>Hexapoda</taxon>
        <taxon>Collembola</taxon>
        <taxon>Symphypleona</taxon>
        <taxon>Sminthuridae</taxon>
        <taxon>Allacma</taxon>
    </lineage>
</organism>
<name>A0A8J2PJ05_9HEXA</name>
<evidence type="ECO:0000313" key="2">
    <source>
        <dbReference type="Proteomes" id="UP000708208"/>
    </source>
</evidence>
<evidence type="ECO:0000313" key="1">
    <source>
        <dbReference type="EMBL" id="CAG7832318.1"/>
    </source>
</evidence>
<keyword evidence="2" id="KW-1185">Reference proteome</keyword>
<dbReference type="Proteomes" id="UP000708208">
    <property type="component" value="Unassembled WGS sequence"/>
</dbReference>
<proteinExistence type="predicted"/>
<reference evidence="1" key="1">
    <citation type="submission" date="2021-06" db="EMBL/GenBank/DDBJ databases">
        <authorList>
            <person name="Hodson N. C."/>
            <person name="Mongue J. A."/>
            <person name="Jaron S. K."/>
        </authorList>
    </citation>
    <scope>NUCLEOTIDE SEQUENCE</scope>
</reference>
<dbReference type="AlphaFoldDB" id="A0A8J2PJ05"/>
<comment type="caution">
    <text evidence="1">The sequence shown here is derived from an EMBL/GenBank/DDBJ whole genome shotgun (WGS) entry which is preliminary data.</text>
</comment>
<accession>A0A8J2PJ05</accession>